<evidence type="ECO:0000259" key="2">
    <source>
        <dbReference type="PROSITE" id="PS50883"/>
    </source>
</evidence>
<evidence type="ECO:0000313" key="4">
    <source>
        <dbReference type="Proteomes" id="UP001139559"/>
    </source>
</evidence>
<dbReference type="PROSITE" id="PS50112">
    <property type="entry name" value="PAS"/>
    <property type="match status" value="1"/>
</dbReference>
<dbReference type="InterPro" id="IPR035919">
    <property type="entry name" value="EAL_sf"/>
</dbReference>
<dbReference type="GO" id="GO:0006355">
    <property type="term" value="P:regulation of DNA-templated transcription"/>
    <property type="evidence" value="ECO:0007669"/>
    <property type="project" value="InterPro"/>
</dbReference>
<evidence type="ECO:0000313" key="3">
    <source>
        <dbReference type="EMBL" id="MCK6261872.1"/>
    </source>
</evidence>
<name>A0A9X1XF39_9VIBR</name>
<keyword evidence="4" id="KW-1185">Reference proteome</keyword>
<dbReference type="PANTHER" id="PTHR33121">
    <property type="entry name" value="CYCLIC DI-GMP PHOSPHODIESTERASE PDEF"/>
    <property type="match status" value="1"/>
</dbReference>
<dbReference type="NCBIfam" id="TIGR00229">
    <property type="entry name" value="sensory_box"/>
    <property type="match status" value="1"/>
</dbReference>
<reference evidence="3" key="1">
    <citation type="submission" date="2021-11" db="EMBL/GenBank/DDBJ databases">
        <title>Vibrio ZSDE26 sp. nov. and Vibrio ZSDZ34 sp. nov., isolated from coastal seawater in Qingdao.</title>
        <authorList>
            <person name="Zhang P."/>
        </authorList>
    </citation>
    <scope>NUCLEOTIDE SEQUENCE</scope>
    <source>
        <strain evidence="3">ZSDE26</strain>
    </source>
</reference>
<dbReference type="SMART" id="SM00052">
    <property type="entry name" value="EAL"/>
    <property type="match status" value="1"/>
</dbReference>
<dbReference type="Gene3D" id="3.20.20.450">
    <property type="entry name" value="EAL domain"/>
    <property type="match status" value="1"/>
</dbReference>
<proteinExistence type="predicted"/>
<dbReference type="SUPFAM" id="SSF141868">
    <property type="entry name" value="EAL domain-like"/>
    <property type="match status" value="1"/>
</dbReference>
<accession>A0A9X1XF39</accession>
<feature type="domain" description="PAS" evidence="1">
    <location>
        <begin position="144"/>
        <end position="189"/>
    </location>
</feature>
<dbReference type="Gene3D" id="3.30.450.20">
    <property type="entry name" value="PAS domain"/>
    <property type="match status" value="1"/>
</dbReference>
<dbReference type="InterPro" id="IPR050706">
    <property type="entry name" value="Cyclic-di-GMP_PDE-like"/>
</dbReference>
<dbReference type="Pfam" id="PF00563">
    <property type="entry name" value="EAL"/>
    <property type="match status" value="1"/>
</dbReference>
<comment type="caution">
    <text evidence="3">The sequence shown here is derived from an EMBL/GenBank/DDBJ whole genome shotgun (WGS) entry which is preliminary data.</text>
</comment>
<sequence>MDKPSIGARSSVNQGSVQSAISAIPDLASSRPENVLPHVEWQWHINEQTFEVDRDQCEKIFSSRLPPLTRSGLLSCLSFEDQEHLFKKIERSCRHHSTEKHACSFSLDKGKVCYAEFQIFPSNGKIVQGKLFPLLSIPSTGQTFGSLFKQILDNPHHGIVITDSERCVLLVNEYFEQHTGYSNLHLVGKPINNINSKKHSEQFYQLLWKEVTENNFWTGVVLIETADGHIIPQELTIQRIVIRERVFYLEWFVDLSTHLYRVADIEHGGVELLTQLPTESQFVQRVANHWMDCAEEKIVMALAFVPSFHRDEEFEMKSRLSEELDKNRQSFLVGYLGNNHFVAALECDKVTGPSQVRLIHQTIRQFFSSMNQSAGKEIHEAIIQGKVGVSVLGHDTYNPKLLVPHAIQAMLESNTQSKGMITFYHGAIHREVLRRKELEDLLVSSIKQQRIEVFYQPIVDTHNWDIVKFEALCRFRDEKGQLANTQEMVAIAEDMGLVADLDWCVGKRALQDLVGIQQRFGPNIGLTINRSLNTQLGAEAVLKSAEVMIEEYAKTPNLITIELTESAYFDSESSQSSLIKNIRHHGVSVAIDDFGTGYSSFTYLSDCNFDLLKIDREFVTGITVGSHKYHIVKMIAELSHTLDVKVVAEGVETRQELEVLCGIGIDYIQGYFFSKPLPLDTLHDAWGYHSQLEDFLSRKSSVRGVGILSLSQLHVPTLGPQDSIKKAKEYFDSHRLNLEVLPIVDGEVCVGLVDRENLNYYLSPTMGTKIETTKDLAIWNKTLNQVMRTDMFNVPYATKVADIGGILSQGAQPPWVVVGERNAYLGVVTHQDLLKFFASS</sequence>
<dbReference type="Gene3D" id="3.10.580.10">
    <property type="entry name" value="CBS-domain"/>
    <property type="match status" value="1"/>
</dbReference>
<dbReference type="Proteomes" id="UP001139559">
    <property type="component" value="Unassembled WGS sequence"/>
</dbReference>
<feature type="domain" description="EAL" evidence="2">
    <location>
        <begin position="435"/>
        <end position="690"/>
    </location>
</feature>
<dbReference type="InterPro" id="IPR035965">
    <property type="entry name" value="PAS-like_dom_sf"/>
</dbReference>
<dbReference type="GO" id="GO:0071111">
    <property type="term" value="F:cyclic-guanylate-specific phosphodiesterase activity"/>
    <property type="evidence" value="ECO:0007669"/>
    <property type="project" value="InterPro"/>
</dbReference>
<dbReference type="SUPFAM" id="SSF54631">
    <property type="entry name" value="CBS-domain pair"/>
    <property type="match status" value="1"/>
</dbReference>
<protein>
    <submittedName>
        <fullName evidence="3">EAL domain-containing protein</fullName>
    </submittedName>
</protein>
<dbReference type="Pfam" id="PF00989">
    <property type="entry name" value="PAS"/>
    <property type="match status" value="1"/>
</dbReference>
<dbReference type="AlphaFoldDB" id="A0A9X1XF39"/>
<dbReference type="InterPro" id="IPR001633">
    <property type="entry name" value="EAL_dom"/>
</dbReference>
<dbReference type="PROSITE" id="PS50883">
    <property type="entry name" value="EAL"/>
    <property type="match status" value="1"/>
</dbReference>
<dbReference type="InterPro" id="IPR013767">
    <property type="entry name" value="PAS_fold"/>
</dbReference>
<evidence type="ECO:0000259" key="1">
    <source>
        <dbReference type="PROSITE" id="PS50112"/>
    </source>
</evidence>
<organism evidence="3 4">
    <name type="scientific">Vibrio amylolyticus</name>
    <dbReference type="NCBI Taxonomy" id="2847292"/>
    <lineage>
        <taxon>Bacteria</taxon>
        <taxon>Pseudomonadati</taxon>
        <taxon>Pseudomonadota</taxon>
        <taxon>Gammaproteobacteria</taxon>
        <taxon>Vibrionales</taxon>
        <taxon>Vibrionaceae</taxon>
        <taxon>Vibrio</taxon>
    </lineage>
</organism>
<dbReference type="CDD" id="cd00130">
    <property type="entry name" value="PAS"/>
    <property type="match status" value="1"/>
</dbReference>
<dbReference type="EMBL" id="JAJHVV010000001">
    <property type="protein sequence ID" value="MCK6261872.1"/>
    <property type="molecule type" value="Genomic_DNA"/>
</dbReference>
<dbReference type="RefSeq" id="WP_248006991.1">
    <property type="nucleotide sequence ID" value="NZ_JAJHVV010000001.1"/>
</dbReference>
<dbReference type="SUPFAM" id="SSF55785">
    <property type="entry name" value="PYP-like sensor domain (PAS domain)"/>
    <property type="match status" value="1"/>
</dbReference>
<gene>
    <name evidence="3" type="ORF">KP803_01135</name>
</gene>
<dbReference type="InterPro" id="IPR000014">
    <property type="entry name" value="PAS"/>
</dbReference>
<dbReference type="SMART" id="SM00091">
    <property type="entry name" value="PAS"/>
    <property type="match status" value="1"/>
</dbReference>
<dbReference type="InterPro" id="IPR046342">
    <property type="entry name" value="CBS_dom_sf"/>
</dbReference>
<dbReference type="CDD" id="cd01948">
    <property type="entry name" value="EAL"/>
    <property type="match status" value="1"/>
</dbReference>
<dbReference type="PANTHER" id="PTHR33121:SF79">
    <property type="entry name" value="CYCLIC DI-GMP PHOSPHODIESTERASE PDED-RELATED"/>
    <property type="match status" value="1"/>
</dbReference>